<name>A0A4S4LQ82_9AGAM</name>
<evidence type="ECO:0000313" key="2">
    <source>
        <dbReference type="EMBL" id="THH13748.1"/>
    </source>
</evidence>
<accession>A0A4S4LQ82</accession>
<gene>
    <name evidence="2" type="ORF">EW146_g6500</name>
</gene>
<sequence length="412" mass="45056">MDHYSSIFTSGLLSQDSFPPRKLPFWKQRKTSLPTSSLTVETSFTLIPSTNDPDSSLYFTIKPTRPRESLPSIGSPDQYRSFLSLDLAESQSMRSARTRSDLSSIQFAPPPSIRTPLSDPSTPSAMQPPPSPDFMSSLPSSSPSSRRRSSRESLRHLPLPKPAPSSSLPEPPFSTLAPPSVPHTPITPRSLPPLITSFPLFPAMPPTLSRRSSSSLILTPGSSSKSASVLPSSARRVSRVSLVSTATSVRTPSKRIANRSDALACLEGRSRAPNRISRTSRQRNFISLSDDEDDEFESVDVSISIEAPEETKRDTRIPAPAASLSHTNSAQSLSVSTIPRIADEDEDRVLPVSPLSREPPTGRPHRASVSPAPKMCRRRSTMESWFPLANFIDLRDDDFAGWRGVVEIMTAV</sequence>
<keyword evidence="3" id="KW-1185">Reference proteome</keyword>
<feature type="region of interest" description="Disordered" evidence="1">
    <location>
        <begin position="351"/>
        <end position="374"/>
    </location>
</feature>
<dbReference type="AlphaFoldDB" id="A0A4S4LQ82"/>
<organism evidence="2 3">
    <name type="scientific">Bondarzewia mesenterica</name>
    <dbReference type="NCBI Taxonomy" id="1095465"/>
    <lineage>
        <taxon>Eukaryota</taxon>
        <taxon>Fungi</taxon>
        <taxon>Dikarya</taxon>
        <taxon>Basidiomycota</taxon>
        <taxon>Agaricomycotina</taxon>
        <taxon>Agaricomycetes</taxon>
        <taxon>Russulales</taxon>
        <taxon>Bondarzewiaceae</taxon>
        <taxon>Bondarzewia</taxon>
    </lineage>
</organism>
<feature type="region of interest" description="Disordered" evidence="1">
    <location>
        <begin position="210"/>
        <end position="232"/>
    </location>
</feature>
<feature type="region of interest" description="Disordered" evidence="1">
    <location>
        <begin position="94"/>
        <end position="188"/>
    </location>
</feature>
<dbReference type="OrthoDB" id="3260393at2759"/>
<dbReference type="EMBL" id="SGPL01000328">
    <property type="protein sequence ID" value="THH13748.1"/>
    <property type="molecule type" value="Genomic_DNA"/>
</dbReference>
<reference evidence="2 3" key="1">
    <citation type="submission" date="2019-02" db="EMBL/GenBank/DDBJ databases">
        <title>Genome sequencing of the rare red list fungi Bondarzewia mesenterica.</title>
        <authorList>
            <person name="Buettner E."/>
            <person name="Kellner H."/>
        </authorList>
    </citation>
    <scope>NUCLEOTIDE SEQUENCE [LARGE SCALE GENOMIC DNA]</scope>
    <source>
        <strain evidence="2 3">DSM 108281</strain>
    </source>
</reference>
<evidence type="ECO:0000313" key="3">
    <source>
        <dbReference type="Proteomes" id="UP000310158"/>
    </source>
</evidence>
<protein>
    <submittedName>
        <fullName evidence="2">Uncharacterized protein</fullName>
    </submittedName>
</protein>
<dbReference type="Proteomes" id="UP000310158">
    <property type="component" value="Unassembled WGS sequence"/>
</dbReference>
<comment type="caution">
    <text evidence="2">The sequence shown here is derived from an EMBL/GenBank/DDBJ whole genome shotgun (WGS) entry which is preliminary data.</text>
</comment>
<feature type="compositionally biased region" description="Low complexity" evidence="1">
    <location>
        <begin position="133"/>
        <end position="144"/>
    </location>
</feature>
<evidence type="ECO:0000256" key="1">
    <source>
        <dbReference type="SAM" id="MobiDB-lite"/>
    </source>
</evidence>
<feature type="compositionally biased region" description="Polar residues" evidence="1">
    <location>
        <begin position="94"/>
        <end position="106"/>
    </location>
</feature>
<proteinExistence type="predicted"/>
<feature type="compositionally biased region" description="Low complexity" evidence="1">
    <location>
        <begin position="164"/>
        <end position="176"/>
    </location>
</feature>